<protein>
    <submittedName>
        <fullName evidence="1">Uncharacterized protein</fullName>
    </submittedName>
</protein>
<evidence type="ECO:0000313" key="1">
    <source>
        <dbReference type="EMBL" id="RYN84598.1"/>
    </source>
</evidence>
<name>A0A4Q4NY48_ALTAL</name>
<proteinExistence type="predicted"/>
<accession>A0A4Q4NY48</accession>
<gene>
    <name evidence="1" type="ORF">AA0117_g818</name>
</gene>
<dbReference type="EMBL" id="PDXD01000001">
    <property type="protein sequence ID" value="RYN84598.1"/>
    <property type="molecule type" value="Genomic_DNA"/>
</dbReference>
<reference evidence="2" key="1">
    <citation type="journal article" date="2019" name="bioRxiv">
        <title>Genomics, evolutionary history and diagnostics of the Alternaria alternata species group including apple and Asian pear pathotypes.</title>
        <authorList>
            <person name="Armitage A.D."/>
            <person name="Cockerton H.M."/>
            <person name="Sreenivasaprasad S."/>
            <person name="Woodhall J.W."/>
            <person name="Lane C.R."/>
            <person name="Harrison R.J."/>
            <person name="Clarkson J.P."/>
        </authorList>
    </citation>
    <scope>NUCLEOTIDE SEQUENCE [LARGE SCALE GENOMIC DNA]</scope>
    <source>
        <strain evidence="2">FERA 1177</strain>
    </source>
</reference>
<dbReference type="AlphaFoldDB" id="A0A4Q4NY48"/>
<sequence>MLLETAKIGLDMGRDYLFRPIGSLEDPLMVLGRIDIVFFHPEGYTRVPRHQTPRGRMQSGNVFVYRRKKLGS</sequence>
<organism evidence="1 2">
    <name type="scientific">Alternaria alternata</name>
    <name type="common">Alternaria rot fungus</name>
    <name type="synonym">Torula alternata</name>
    <dbReference type="NCBI Taxonomy" id="5599"/>
    <lineage>
        <taxon>Eukaryota</taxon>
        <taxon>Fungi</taxon>
        <taxon>Dikarya</taxon>
        <taxon>Ascomycota</taxon>
        <taxon>Pezizomycotina</taxon>
        <taxon>Dothideomycetes</taxon>
        <taxon>Pleosporomycetidae</taxon>
        <taxon>Pleosporales</taxon>
        <taxon>Pleosporineae</taxon>
        <taxon>Pleosporaceae</taxon>
        <taxon>Alternaria</taxon>
        <taxon>Alternaria sect. Alternaria</taxon>
        <taxon>Alternaria alternata complex</taxon>
    </lineage>
</organism>
<evidence type="ECO:0000313" key="2">
    <source>
        <dbReference type="Proteomes" id="UP000291422"/>
    </source>
</evidence>
<dbReference type="Proteomes" id="UP000291422">
    <property type="component" value="Unassembled WGS sequence"/>
</dbReference>
<comment type="caution">
    <text evidence="1">The sequence shown here is derived from an EMBL/GenBank/DDBJ whole genome shotgun (WGS) entry which is preliminary data.</text>
</comment>